<name>A0A5A7T104_CUCMM</name>
<proteinExistence type="predicted"/>
<dbReference type="OrthoDB" id="1899334at2759"/>
<dbReference type="AlphaFoldDB" id="A0A5A7T104"/>
<evidence type="ECO:0000313" key="2">
    <source>
        <dbReference type="Proteomes" id="UP000321393"/>
    </source>
</evidence>
<dbReference type="InterPro" id="IPR035513">
    <property type="entry name" value="Invertase/methylesterase_inhib"/>
</dbReference>
<evidence type="ECO:0000313" key="1">
    <source>
        <dbReference type="EMBL" id="KAA0037132.1"/>
    </source>
</evidence>
<gene>
    <name evidence="1" type="ORF">E6C27_scaffold379G00370</name>
</gene>
<sequence>MCTIWSESSPTSSVFSFPLSFRPVCPRCSFGITEDQLCSSGITCYTCSGTYQFLGEGKGRGKLASDREGSVTCYMGTQFCFRFNSYDEAVGDIENALKDLALGDFNGVNIVTSSAMTEIDDCQDKFMQPPKGYVVAFEE</sequence>
<comment type="caution">
    <text evidence="1">The sequence shown here is derived from an EMBL/GenBank/DDBJ whole genome shotgun (WGS) entry which is preliminary data.</text>
</comment>
<dbReference type="Gene3D" id="1.20.140.40">
    <property type="entry name" value="Invertase/pectin methylesterase inhibitor family protein"/>
    <property type="match status" value="1"/>
</dbReference>
<protein>
    <submittedName>
        <fullName evidence="1">Pectinesterase inhibitor-like</fullName>
    </submittedName>
</protein>
<dbReference type="EMBL" id="SSTE01019034">
    <property type="protein sequence ID" value="KAA0037132.1"/>
    <property type="molecule type" value="Genomic_DNA"/>
</dbReference>
<dbReference type="SUPFAM" id="SSF101148">
    <property type="entry name" value="Plant invertase/pectin methylesterase inhibitor"/>
    <property type="match status" value="1"/>
</dbReference>
<dbReference type="Proteomes" id="UP000321393">
    <property type="component" value="Unassembled WGS sequence"/>
</dbReference>
<organism evidence="1 2">
    <name type="scientific">Cucumis melo var. makuwa</name>
    <name type="common">Oriental melon</name>
    <dbReference type="NCBI Taxonomy" id="1194695"/>
    <lineage>
        <taxon>Eukaryota</taxon>
        <taxon>Viridiplantae</taxon>
        <taxon>Streptophyta</taxon>
        <taxon>Embryophyta</taxon>
        <taxon>Tracheophyta</taxon>
        <taxon>Spermatophyta</taxon>
        <taxon>Magnoliopsida</taxon>
        <taxon>eudicotyledons</taxon>
        <taxon>Gunneridae</taxon>
        <taxon>Pentapetalae</taxon>
        <taxon>rosids</taxon>
        <taxon>fabids</taxon>
        <taxon>Cucurbitales</taxon>
        <taxon>Cucurbitaceae</taxon>
        <taxon>Benincaseae</taxon>
        <taxon>Cucumis</taxon>
    </lineage>
</organism>
<accession>A0A5A7T104</accession>
<reference evidence="1 2" key="1">
    <citation type="submission" date="2019-08" db="EMBL/GenBank/DDBJ databases">
        <title>Draft genome sequences of two oriental melons (Cucumis melo L. var makuwa).</title>
        <authorList>
            <person name="Kwon S.-Y."/>
        </authorList>
    </citation>
    <scope>NUCLEOTIDE SEQUENCE [LARGE SCALE GENOMIC DNA]</scope>
    <source>
        <strain evidence="2">cv. SW 3</strain>
        <tissue evidence="1">Leaf</tissue>
    </source>
</reference>